<name>A0ABX5FB26_9CHRO</name>
<evidence type="ECO:0000313" key="3">
    <source>
        <dbReference type="Proteomes" id="UP000238218"/>
    </source>
</evidence>
<comment type="caution">
    <text evidence="2">The sequence shown here is derived from an EMBL/GenBank/DDBJ whole genome shotgun (WGS) entry which is preliminary data.</text>
</comment>
<keyword evidence="1" id="KW-0472">Membrane</keyword>
<evidence type="ECO:0000313" key="2">
    <source>
        <dbReference type="EMBL" id="PSB37962.1"/>
    </source>
</evidence>
<feature type="transmembrane region" description="Helical" evidence="1">
    <location>
        <begin position="496"/>
        <end position="513"/>
    </location>
</feature>
<organism evidence="2 3">
    <name type="scientific">Aphanothece cf. minutissima CCALA 015</name>
    <dbReference type="NCBI Taxonomy" id="2107695"/>
    <lineage>
        <taxon>Bacteria</taxon>
        <taxon>Bacillati</taxon>
        <taxon>Cyanobacteriota</taxon>
        <taxon>Cyanophyceae</taxon>
        <taxon>Oscillatoriophycideae</taxon>
        <taxon>Chroococcales</taxon>
        <taxon>Aphanothecaceae</taxon>
        <taxon>Aphanothece</taxon>
    </lineage>
</organism>
<feature type="transmembrane region" description="Helical" evidence="1">
    <location>
        <begin position="253"/>
        <end position="272"/>
    </location>
</feature>
<feature type="transmembrane region" description="Helical" evidence="1">
    <location>
        <begin position="448"/>
        <end position="466"/>
    </location>
</feature>
<evidence type="ECO:0008006" key="4">
    <source>
        <dbReference type="Google" id="ProtNLM"/>
    </source>
</evidence>
<dbReference type="EMBL" id="PVWP01000004">
    <property type="protein sequence ID" value="PSB37962.1"/>
    <property type="molecule type" value="Genomic_DNA"/>
</dbReference>
<protein>
    <recommendedName>
        <fullName evidence="4">Glycosyltransferase RgtA/B/C/D-like domain-containing protein</fullName>
    </recommendedName>
</protein>
<keyword evidence="1" id="KW-1133">Transmembrane helix</keyword>
<feature type="transmembrane region" description="Helical" evidence="1">
    <location>
        <begin position="207"/>
        <end position="233"/>
    </location>
</feature>
<feature type="transmembrane region" description="Helical" evidence="1">
    <location>
        <begin position="34"/>
        <end position="54"/>
    </location>
</feature>
<feature type="transmembrane region" description="Helical" evidence="1">
    <location>
        <begin position="134"/>
        <end position="151"/>
    </location>
</feature>
<dbReference type="Proteomes" id="UP000238218">
    <property type="component" value="Unassembled WGS sequence"/>
</dbReference>
<reference evidence="2 3" key="2">
    <citation type="submission" date="2018-03" db="EMBL/GenBank/DDBJ databases">
        <title>The ancient ancestry and fast evolution of plastids.</title>
        <authorList>
            <person name="Moore K.R."/>
            <person name="Magnabosco C."/>
            <person name="Momper L."/>
            <person name="Gold D.A."/>
            <person name="Bosak T."/>
            <person name="Fournier G.P."/>
        </authorList>
    </citation>
    <scope>NUCLEOTIDE SEQUENCE [LARGE SCALE GENOMIC DNA]</scope>
    <source>
        <strain evidence="2 3">CCALA 015</strain>
    </source>
</reference>
<proteinExistence type="predicted"/>
<sequence>MGGILSSFVTKGSDRFDAWIDSQSRRFGCRAGRIRVLIVGLTILAMLALGATQITEAGSQKDALVNLRLAHNLASHGVFSTAERAPFSASNAREPVPNLVTAGHLKLLTLAGQAPSYQELVAGPGAGAVKGANLYWAALGLVATALLCQVLTGRVLLVVIATVLVGYFFFAVPMFVDTLYTELQASVMLLWSSLFLVLAVRTSRRRWFLAAGLCFGLLSLTKAIFFYVCLLIIGALLLHSLWDAGRRRRRQPLAAAALLLLGFTGAVLPWMIRNQLQLGTVQLTQRGGRVLYARAIKNGMTTAEVPGALHFWGPSFYQHGSRLLGLGATPADFQAGGRYQRINRYGSDFQQADLQAAMAGRPQDVISYHRKVGAEVNRLIFVAAAQGVPDANRKAEKQVGEKAKRMILSDPGRHLMMTPLFLWRGLWSWPNEGVNFKASSIYVLAKDLLALLSYGALVVLFLLGVIRRNGSFLALTLLPVGMLLAYGLLSHNIPRYSAPAIPLMILSLVLLLSPPSHEPGSAHGRSAPDNGARM</sequence>
<evidence type="ECO:0000256" key="1">
    <source>
        <dbReference type="SAM" id="Phobius"/>
    </source>
</evidence>
<dbReference type="RefSeq" id="WP_146134582.1">
    <property type="nucleotide sequence ID" value="NZ_PVWP01000004.1"/>
</dbReference>
<feature type="transmembrane region" description="Helical" evidence="1">
    <location>
        <begin position="182"/>
        <end position="200"/>
    </location>
</feature>
<reference evidence="2 3" key="1">
    <citation type="submission" date="2018-02" db="EMBL/GenBank/DDBJ databases">
        <authorList>
            <person name="Moore K."/>
            <person name="Momper L."/>
        </authorList>
    </citation>
    <scope>NUCLEOTIDE SEQUENCE [LARGE SCALE GENOMIC DNA]</scope>
    <source>
        <strain evidence="2 3">CCALA 015</strain>
    </source>
</reference>
<feature type="transmembrane region" description="Helical" evidence="1">
    <location>
        <begin position="156"/>
        <end position="176"/>
    </location>
</feature>
<keyword evidence="1" id="KW-0812">Transmembrane</keyword>
<keyword evidence="3" id="KW-1185">Reference proteome</keyword>
<gene>
    <name evidence="2" type="ORF">C7B81_07650</name>
</gene>
<feature type="transmembrane region" description="Helical" evidence="1">
    <location>
        <begin position="472"/>
        <end position="489"/>
    </location>
</feature>
<accession>A0ABX5FB26</accession>